<dbReference type="RefSeq" id="WP_274713968.1">
    <property type="nucleotide sequence ID" value="NZ_JAILSO010000170.1"/>
</dbReference>
<organism evidence="1 2">
    <name type="scientific">Xenorhabdus bovienii</name>
    <name type="common">Xenorhabdus nematophila subsp. bovienii</name>
    <dbReference type="NCBI Taxonomy" id="40576"/>
    <lineage>
        <taxon>Bacteria</taxon>
        <taxon>Pseudomonadati</taxon>
        <taxon>Pseudomonadota</taxon>
        <taxon>Gammaproteobacteria</taxon>
        <taxon>Enterobacterales</taxon>
        <taxon>Morganellaceae</taxon>
        <taxon>Xenorhabdus</taxon>
    </lineage>
</organism>
<comment type="caution">
    <text evidence="1">The sequence shown here is derived from an EMBL/GenBank/DDBJ whole genome shotgun (WGS) entry which is preliminary data.</text>
</comment>
<gene>
    <name evidence="1" type="ORF">KKJ01_21060</name>
</gene>
<sequence length="136" mass="14580">MSVTLGSFLLGNVAGNNVQESIFFHKRLNESMPFDRVFIYGSIMTQRYVGSLGGSGDATVSVYVNNAHVAGQSFTMESSDSGPQCISGTLFTLPITIPENTTPTIKVILTTQGLGSTYPTPGIGMLFKVSDQWSNM</sequence>
<reference evidence="1" key="1">
    <citation type="submission" date="2021-08" db="EMBL/GenBank/DDBJ databases">
        <authorList>
            <person name="Papudeshi B."/>
            <person name="Bashey-Visser F."/>
        </authorList>
    </citation>
    <scope>NUCLEOTIDE SEQUENCE</scope>
    <source>
        <strain evidence="1">MC_266_E_2016</strain>
    </source>
</reference>
<dbReference type="Proteomes" id="UP001222434">
    <property type="component" value="Unassembled WGS sequence"/>
</dbReference>
<proteinExistence type="predicted"/>
<evidence type="ECO:0000313" key="1">
    <source>
        <dbReference type="EMBL" id="MDE1480610.1"/>
    </source>
</evidence>
<dbReference type="AlphaFoldDB" id="A0AAJ1N1C3"/>
<protein>
    <submittedName>
        <fullName evidence="1">Uncharacterized protein</fullName>
    </submittedName>
</protein>
<reference evidence="1" key="2">
    <citation type="journal article" date="2022" name="J. Evol. Biol.">
        <title>Pre- and post-association barriers to host switching in sympatric mutualists.</title>
        <authorList>
            <person name="Dinges Z.M."/>
            <person name="Phillips R.K."/>
            <person name="Lively C.M."/>
            <person name="Bashey F."/>
        </authorList>
    </citation>
    <scope>NUCLEOTIDE SEQUENCE</scope>
    <source>
        <strain evidence="1">MC_266_E_2016</strain>
    </source>
</reference>
<evidence type="ECO:0000313" key="2">
    <source>
        <dbReference type="Proteomes" id="UP001222434"/>
    </source>
</evidence>
<dbReference type="EMBL" id="JAILSO010000170">
    <property type="protein sequence ID" value="MDE1480610.1"/>
    <property type="molecule type" value="Genomic_DNA"/>
</dbReference>
<accession>A0AAJ1N1C3</accession>
<name>A0AAJ1N1C3_XENBV</name>